<dbReference type="GO" id="GO:0004674">
    <property type="term" value="F:protein serine/threonine kinase activity"/>
    <property type="evidence" value="ECO:0007669"/>
    <property type="project" value="UniProtKB-KW"/>
</dbReference>
<dbReference type="PANTHER" id="PTHR24346:SF107">
    <property type="entry name" value="SERINE_THREONINE-PROTEIN KINASE CHK1"/>
    <property type="match status" value="1"/>
</dbReference>
<feature type="compositionally biased region" description="Basic and acidic residues" evidence="9">
    <location>
        <begin position="657"/>
        <end position="673"/>
    </location>
</feature>
<comment type="catalytic activity">
    <reaction evidence="7">
        <text>L-threonyl-[protein] + ATP = O-phospho-L-threonyl-[protein] + ADP + H(+)</text>
        <dbReference type="Rhea" id="RHEA:46608"/>
        <dbReference type="Rhea" id="RHEA-COMP:11060"/>
        <dbReference type="Rhea" id="RHEA-COMP:11605"/>
        <dbReference type="ChEBI" id="CHEBI:15378"/>
        <dbReference type="ChEBI" id="CHEBI:30013"/>
        <dbReference type="ChEBI" id="CHEBI:30616"/>
        <dbReference type="ChEBI" id="CHEBI:61977"/>
        <dbReference type="ChEBI" id="CHEBI:456216"/>
        <dbReference type="EC" id="2.7.11.1"/>
    </reaction>
</comment>
<dbReference type="Gene3D" id="1.10.510.10">
    <property type="entry name" value="Transferase(Phosphotransferase) domain 1"/>
    <property type="match status" value="1"/>
</dbReference>
<comment type="catalytic activity">
    <reaction evidence="8">
        <text>L-seryl-[protein] + ATP = O-phospho-L-seryl-[protein] + ADP + H(+)</text>
        <dbReference type="Rhea" id="RHEA:17989"/>
        <dbReference type="Rhea" id="RHEA-COMP:9863"/>
        <dbReference type="Rhea" id="RHEA-COMP:11604"/>
        <dbReference type="ChEBI" id="CHEBI:15378"/>
        <dbReference type="ChEBI" id="CHEBI:29999"/>
        <dbReference type="ChEBI" id="CHEBI:30616"/>
        <dbReference type="ChEBI" id="CHEBI:83421"/>
        <dbReference type="ChEBI" id="CHEBI:456216"/>
        <dbReference type="EC" id="2.7.11.1"/>
    </reaction>
</comment>
<dbReference type="Proteomes" id="UP000620124">
    <property type="component" value="Unassembled WGS sequence"/>
</dbReference>
<dbReference type="InterPro" id="IPR008271">
    <property type="entry name" value="Ser/Thr_kinase_AS"/>
</dbReference>
<evidence type="ECO:0000256" key="2">
    <source>
        <dbReference type="ARBA" id="ARBA00022527"/>
    </source>
</evidence>
<evidence type="ECO:0000313" key="11">
    <source>
        <dbReference type="EMBL" id="KAF7360343.1"/>
    </source>
</evidence>
<feature type="compositionally biased region" description="Polar residues" evidence="9">
    <location>
        <begin position="712"/>
        <end position="728"/>
    </location>
</feature>
<evidence type="ECO:0000256" key="7">
    <source>
        <dbReference type="ARBA" id="ARBA00047899"/>
    </source>
</evidence>
<dbReference type="OrthoDB" id="541276at2759"/>
<dbReference type="GO" id="GO:0005737">
    <property type="term" value="C:cytoplasm"/>
    <property type="evidence" value="ECO:0007669"/>
    <property type="project" value="TreeGrafter"/>
</dbReference>
<keyword evidence="4" id="KW-0547">Nucleotide-binding</keyword>
<feature type="compositionally biased region" description="Polar residues" evidence="9">
    <location>
        <begin position="691"/>
        <end position="702"/>
    </location>
</feature>
<dbReference type="EMBL" id="JACAZI010000005">
    <property type="protein sequence ID" value="KAF7360343.1"/>
    <property type="molecule type" value="Genomic_DNA"/>
</dbReference>
<keyword evidence="12" id="KW-1185">Reference proteome</keyword>
<accession>A0A8H7D687</accession>
<protein>
    <recommendedName>
        <fullName evidence="1">non-specific serine/threonine protein kinase</fullName>
        <ecNumber evidence="1">2.7.11.1</ecNumber>
    </recommendedName>
</protein>
<feature type="region of interest" description="Disordered" evidence="9">
    <location>
        <begin position="110"/>
        <end position="156"/>
    </location>
</feature>
<evidence type="ECO:0000256" key="9">
    <source>
        <dbReference type="SAM" id="MobiDB-lite"/>
    </source>
</evidence>
<comment type="caution">
    <text evidence="11">The sequence shown here is derived from an EMBL/GenBank/DDBJ whole genome shotgun (WGS) entry which is preliminary data.</text>
</comment>
<keyword evidence="6" id="KW-0067">ATP-binding</keyword>
<dbReference type="InterPro" id="IPR011009">
    <property type="entry name" value="Kinase-like_dom_sf"/>
</dbReference>
<reference evidence="11" key="1">
    <citation type="submission" date="2020-05" db="EMBL/GenBank/DDBJ databases">
        <title>Mycena genomes resolve the evolution of fungal bioluminescence.</title>
        <authorList>
            <person name="Tsai I.J."/>
        </authorList>
    </citation>
    <scope>NUCLEOTIDE SEQUENCE</scope>
    <source>
        <strain evidence="11">CCC161011</strain>
    </source>
</reference>
<evidence type="ECO:0000313" key="12">
    <source>
        <dbReference type="Proteomes" id="UP000620124"/>
    </source>
</evidence>
<feature type="compositionally biased region" description="Low complexity" evidence="9">
    <location>
        <begin position="126"/>
        <end position="152"/>
    </location>
</feature>
<feature type="domain" description="Protein kinase" evidence="10">
    <location>
        <begin position="139"/>
        <end position="404"/>
    </location>
</feature>
<evidence type="ECO:0000256" key="1">
    <source>
        <dbReference type="ARBA" id="ARBA00012513"/>
    </source>
</evidence>
<keyword evidence="5 11" id="KW-0418">Kinase</keyword>
<evidence type="ECO:0000259" key="10">
    <source>
        <dbReference type="PROSITE" id="PS50011"/>
    </source>
</evidence>
<dbReference type="PANTHER" id="PTHR24346">
    <property type="entry name" value="MAP/MICROTUBULE AFFINITY-REGULATING KINASE"/>
    <property type="match status" value="1"/>
</dbReference>
<evidence type="ECO:0000256" key="8">
    <source>
        <dbReference type="ARBA" id="ARBA00048679"/>
    </source>
</evidence>
<dbReference type="Pfam" id="PF00069">
    <property type="entry name" value="Pkinase"/>
    <property type="match status" value="1"/>
</dbReference>
<feature type="region of interest" description="Disordered" evidence="9">
    <location>
        <begin position="655"/>
        <end position="751"/>
    </location>
</feature>
<dbReference type="EC" id="2.7.11.1" evidence="1"/>
<dbReference type="GO" id="GO:0035556">
    <property type="term" value="P:intracellular signal transduction"/>
    <property type="evidence" value="ECO:0007669"/>
    <property type="project" value="TreeGrafter"/>
</dbReference>
<dbReference type="GO" id="GO:0005524">
    <property type="term" value="F:ATP binding"/>
    <property type="evidence" value="ECO:0007669"/>
    <property type="project" value="UniProtKB-KW"/>
</dbReference>
<proteinExistence type="predicted"/>
<dbReference type="InterPro" id="IPR000719">
    <property type="entry name" value="Prot_kinase_dom"/>
</dbReference>
<name>A0A8H7D687_9AGAR</name>
<evidence type="ECO:0000256" key="6">
    <source>
        <dbReference type="ARBA" id="ARBA00022840"/>
    </source>
</evidence>
<evidence type="ECO:0000256" key="5">
    <source>
        <dbReference type="ARBA" id="ARBA00022777"/>
    </source>
</evidence>
<keyword evidence="2 11" id="KW-0723">Serine/threonine-protein kinase</keyword>
<evidence type="ECO:0000256" key="4">
    <source>
        <dbReference type="ARBA" id="ARBA00022741"/>
    </source>
</evidence>
<organism evidence="11 12">
    <name type="scientific">Mycena venus</name>
    <dbReference type="NCBI Taxonomy" id="2733690"/>
    <lineage>
        <taxon>Eukaryota</taxon>
        <taxon>Fungi</taxon>
        <taxon>Dikarya</taxon>
        <taxon>Basidiomycota</taxon>
        <taxon>Agaricomycotina</taxon>
        <taxon>Agaricomycetes</taxon>
        <taxon>Agaricomycetidae</taxon>
        <taxon>Agaricales</taxon>
        <taxon>Marasmiineae</taxon>
        <taxon>Mycenaceae</taxon>
        <taxon>Mycena</taxon>
    </lineage>
</organism>
<dbReference type="PROSITE" id="PS00108">
    <property type="entry name" value="PROTEIN_KINASE_ST"/>
    <property type="match status" value="1"/>
</dbReference>
<feature type="compositionally biased region" description="Basic residues" evidence="9">
    <location>
        <begin position="1"/>
        <end position="22"/>
    </location>
</feature>
<keyword evidence="3" id="KW-0808">Transferase</keyword>
<evidence type="ECO:0000256" key="3">
    <source>
        <dbReference type="ARBA" id="ARBA00022679"/>
    </source>
</evidence>
<sequence length="776" mass="85724">MIVGQRRFRGKKLSRLRSLSRSRNHDKVGAAPQRGSVDSHLNLPPCGSRAPGLAIVKWCILHPRFAKSPEPNVVAGYPHLYAEPEAPRRCPHRSCHQQSSIVQLPPCTSLTNAALRPSPRTPSPAPASTTAPSSSSKSLELVATASSTAPSRRAPPVPRQYAVKCLVHSQTTVTPRQRQLHIREIALHQLASAHPNVVTLHRVVEEGTHTYIIMDFAPDGDLFSQILYGCRYLGNTRLIKHIFNQLLDAVDYCHSLGIYHRDLKPENVLCFDGGYRIAITDFGLATTEKLSEEFRTGSVYHMSPECQGGEFAPSGSYSPMFNDVWSLGIVLLNLTTGRNPWKAATLSDSTFRAYLHDPSEFLTTVLPISAELNAVLVRMLELDWRRRMTIPELRIALERVTNFYSDGAVFDGSMARCPWEVGVDLEASVSPKESQHRSPWRRVQQWSKESSLVFTRPDATDSDSSSSTQYSSCGATWAFDSPTSSVSDELLGDKYMFERPRTPPLINVPISPLSECSSGRQHHASFVVTPSPIDFPPRRQPNIARKPLTINTNCLKPRTAVDDDPYASSFFLASSKASMIDSEDVGVASEDKEMTSPMLWEYSAEDMSRYCSTQSSFHVRPKIYDDRSAAPSPDTETAAWHDSCQFSPSICASITDDVPHSRSDPSKKSHTGDTVKAAPPRRPLCFFPRSPTASDPSPTQEGQPMEPFQSFIFHQTPSSPSLESWSTFSPSPTSPPTGAAGGPVDMPRRPAGAPLRVIRPWFFRAKLFGSAGDSFQ</sequence>
<dbReference type="AlphaFoldDB" id="A0A8H7D687"/>
<dbReference type="SUPFAM" id="SSF56112">
    <property type="entry name" value="Protein kinase-like (PK-like)"/>
    <property type="match status" value="1"/>
</dbReference>
<feature type="region of interest" description="Disordered" evidence="9">
    <location>
        <begin position="1"/>
        <end position="42"/>
    </location>
</feature>
<dbReference type="SMART" id="SM00220">
    <property type="entry name" value="S_TKc"/>
    <property type="match status" value="1"/>
</dbReference>
<dbReference type="PROSITE" id="PS50011">
    <property type="entry name" value="PROTEIN_KINASE_DOM"/>
    <property type="match status" value="1"/>
</dbReference>
<gene>
    <name evidence="11" type="ORF">MVEN_00763900</name>
</gene>